<comment type="catalytic activity">
    <reaction evidence="6">
        <text>L-proline + NAD(+) = (S)-1-pyrroline-5-carboxylate + NADH + 2 H(+)</text>
        <dbReference type="Rhea" id="RHEA:14105"/>
        <dbReference type="ChEBI" id="CHEBI:15378"/>
        <dbReference type="ChEBI" id="CHEBI:17388"/>
        <dbReference type="ChEBI" id="CHEBI:57540"/>
        <dbReference type="ChEBI" id="CHEBI:57945"/>
        <dbReference type="ChEBI" id="CHEBI:60039"/>
        <dbReference type="EC" id="1.5.1.2"/>
    </reaction>
</comment>
<dbReference type="PANTHER" id="PTHR11645:SF0">
    <property type="entry name" value="PYRROLINE-5-CARBOXYLATE REDUCTASE 3"/>
    <property type="match status" value="1"/>
</dbReference>
<dbReference type="NCBIfam" id="TIGR00112">
    <property type="entry name" value="proC"/>
    <property type="match status" value="1"/>
</dbReference>
<dbReference type="SUPFAM" id="SSF48179">
    <property type="entry name" value="6-phosphogluconate dehydrogenase C-terminal domain-like"/>
    <property type="match status" value="1"/>
</dbReference>
<evidence type="ECO:0000256" key="9">
    <source>
        <dbReference type="RuleBase" id="RU003903"/>
    </source>
</evidence>
<dbReference type="Pfam" id="PF14748">
    <property type="entry name" value="P5CR_dimer"/>
    <property type="match status" value="1"/>
</dbReference>
<dbReference type="GO" id="GO:0055129">
    <property type="term" value="P:L-proline biosynthetic process"/>
    <property type="evidence" value="ECO:0007669"/>
    <property type="project" value="UniProtKB-UniRule"/>
</dbReference>
<comment type="catalytic activity">
    <reaction evidence="6 9">
        <text>L-proline + NADP(+) = (S)-1-pyrroline-5-carboxylate + NADPH + 2 H(+)</text>
        <dbReference type="Rhea" id="RHEA:14109"/>
        <dbReference type="ChEBI" id="CHEBI:15378"/>
        <dbReference type="ChEBI" id="CHEBI:17388"/>
        <dbReference type="ChEBI" id="CHEBI:57783"/>
        <dbReference type="ChEBI" id="CHEBI:58349"/>
        <dbReference type="ChEBI" id="CHEBI:60039"/>
        <dbReference type="EC" id="1.5.1.2"/>
    </reaction>
</comment>
<dbReference type="InterPro" id="IPR000304">
    <property type="entry name" value="Pyrroline-COOH_reductase"/>
</dbReference>
<accession>A0A0F7HI09</accession>
<reference evidence="13 15" key="3">
    <citation type="submission" date="2016-10" db="EMBL/GenBank/DDBJ databases">
        <authorList>
            <person name="Varghese N."/>
            <person name="Submissions S."/>
        </authorList>
    </citation>
    <scope>NUCLEOTIDE SEQUENCE [LARGE SCALE GENOMIC DNA]</scope>
    <source>
        <strain evidence="13 15">CGMCC 1.6501</strain>
    </source>
</reference>
<name>A0A0F7HI09_9STAP</name>
<evidence type="ECO:0000256" key="3">
    <source>
        <dbReference type="ARBA" id="ARBA00022857"/>
    </source>
</evidence>
<dbReference type="InterPro" id="IPR029036">
    <property type="entry name" value="P5CR_dimer"/>
</dbReference>
<evidence type="ECO:0000313" key="14">
    <source>
        <dbReference type="Proteomes" id="UP000034029"/>
    </source>
</evidence>
<evidence type="ECO:0000313" key="12">
    <source>
        <dbReference type="EMBL" id="AKG72903.1"/>
    </source>
</evidence>
<evidence type="ECO:0000313" key="15">
    <source>
        <dbReference type="Proteomes" id="UP000183090"/>
    </source>
</evidence>
<dbReference type="Pfam" id="PF03807">
    <property type="entry name" value="F420_oxidored"/>
    <property type="match status" value="1"/>
</dbReference>
<dbReference type="OrthoDB" id="9805754at2"/>
<dbReference type="Proteomes" id="UP000034029">
    <property type="component" value="Chromosome"/>
</dbReference>
<proteinExistence type="inferred from homology"/>
<dbReference type="GO" id="GO:0005737">
    <property type="term" value="C:cytoplasm"/>
    <property type="evidence" value="ECO:0007669"/>
    <property type="project" value="UniProtKB-SubCell"/>
</dbReference>
<organism evidence="13 15">
    <name type="scientific">Salinicoccus halodurans</name>
    <dbReference type="NCBI Taxonomy" id="407035"/>
    <lineage>
        <taxon>Bacteria</taxon>
        <taxon>Bacillati</taxon>
        <taxon>Bacillota</taxon>
        <taxon>Bacilli</taxon>
        <taxon>Bacillales</taxon>
        <taxon>Staphylococcaceae</taxon>
        <taxon>Salinicoccus</taxon>
    </lineage>
</organism>
<dbReference type="EMBL" id="CP011366">
    <property type="protein sequence ID" value="AKG72903.1"/>
    <property type="molecule type" value="Genomic_DNA"/>
</dbReference>
<feature type="binding site" evidence="8">
    <location>
        <begin position="8"/>
        <end position="13"/>
    </location>
    <ligand>
        <name>NADP(+)</name>
        <dbReference type="ChEBI" id="CHEBI:58349"/>
    </ligand>
</feature>
<dbReference type="EMBL" id="FOTB01000003">
    <property type="protein sequence ID" value="SFK75877.1"/>
    <property type="molecule type" value="Genomic_DNA"/>
</dbReference>
<dbReference type="Gene3D" id="1.10.3730.10">
    <property type="entry name" value="ProC C-terminal domain-like"/>
    <property type="match status" value="1"/>
</dbReference>
<comment type="pathway">
    <text evidence="6 9">Amino-acid biosynthesis; L-proline biosynthesis; L-proline from L-glutamate 5-semialdehyde: step 1/1.</text>
</comment>
<evidence type="ECO:0000313" key="13">
    <source>
        <dbReference type="EMBL" id="SFK75877.1"/>
    </source>
</evidence>
<dbReference type="GO" id="GO:0004735">
    <property type="term" value="F:pyrroline-5-carboxylate reductase activity"/>
    <property type="evidence" value="ECO:0007669"/>
    <property type="project" value="UniProtKB-UniRule"/>
</dbReference>
<keyword evidence="14" id="KW-1185">Reference proteome</keyword>
<feature type="domain" description="Pyrroline-5-carboxylate reductase catalytic N-terminal" evidence="10">
    <location>
        <begin position="4"/>
        <end position="98"/>
    </location>
</feature>
<reference evidence="12 14" key="1">
    <citation type="journal article" date="2015" name="Int. J. Syst. Evol. Microbiol.">
        <title>Complete genome sequence of Salinicoccus halodurans H3B36, isolated from the Qaidam Basin in China.</title>
        <authorList>
            <person name="Jiang K."/>
            <person name="Xue Y."/>
            <person name="Ma Y."/>
        </authorList>
    </citation>
    <scope>NUCLEOTIDE SEQUENCE [LARGE SCALE GENOMIC DNA]</scope>
    <source>
        <strain evidence="12 14">H3B36</strain>
    </source>
</reference>
<dbReference type="KEGG" id="shv:AAT16_00900"/>
<dbReference type="PROSITE" id="PS00521">
    <property type="entry name" value="P5CR"/>
    <property type="match status" value="1"/>
</dbReference>
<keyword evidence="6" id="KW-0963">Cytoplasm</keyword>
<dbReference type="SUPFAM" id="SSF51735">
    <property type="entry name" value="NAD(P)-binding Rossmann-fold domains"/>
    <property type="match status" value="1"/>
</dbReference>
<dbReference type="InterPro" id="IPR036291">
    <property type="entry name" value="NAD(P)-bd_dom_sf"/>
</dbReference>
<dbReference type="PIRSF" id="PIRSF000193">
    <property type="entry name" value="Pyrrol-5-carb_rd"/>
    <property type="match status" value="1"/>
</dbReference>
<keyword evidence="4 6" id="KW-0560">Oxidoreductase</keyword>
<feature type="domain" description="Pyrroline-5-carboxylate reductase dimerisation" evidence="11">
    <location>
        <begin position="160"/>
        <end position="259"/>
    </location>
</feature>
<comment type="subcellular location">
    <subcellularLocation>
        <location evidence="6">Cytoplasm</location>
    </subcellularLocation>
</comment>
<evidence type="ECO:0000256" key="5">
    <source>
        <dbReference type="ARBA" id="ARBA00058118"/>
    </source>
</evidence>
<dbReference type="InterPro" id="IPR028939">
    <property type="entry name" value="P5C_Rdtase_cat_N"/>
</dbReference>
<dbReference type="HAMAP" id="MF_01925">
    <property type="entry name" value="P5C_reductase"/>
    <property type="match status" value="1"/>
</dbReference>
<dbReference type="PANTHER" id="PTHR11645">
    <property type="entry name" value="PYRROLINE-5-CARBOXYLATE REDUCTASE"/>
    <property type="match status" value="1"/>
</dbReference>
<keyword evidence="6 9" id="KW-0028">Amino-acid biosynthesis</keyword>
<keyword evidence="3 6" id="KW-0521">NADP</keyword>
<evidence type="ECO:0000256" key="6">
    <source>
        <dbReference type="HAMAP-Rule" id="MF_01925"/>
    </source>
</evidence>
<dbReference type="EC" id="1.5.1.2" evidence="6 7"/>
<dbReference type="AlphaFoldDB" id="A0A0F7HI09"/>
<evidence type="ECO:0000256" key="4">
    <source>
        <dbReference type="ARBA" id="ARBA00023002"/>
    </source>
</evidence>
<gene>
    <name evidence="6" type="primary">proC</name>
    <name evidence="12" type="ORF">AAT16_00900</name>
    <name evidence="13" type="ORF">SAMN05216235_1550</name>
</gene>
<comment type="function">
    <text evidence="5 6">Catalyzes the reduction of 1-pyrroline-5-carboxylate (PCA) to L-proline.</text>
</comment>
<dbReference type="InterPro" id="IPR053790">
    <property type="entry name" value="P5CR-like_CS"/>
</dbReference>
<dbReference type="Proteomes" id="UP000183090">
    <property type="component" value="Unassembled WGS sequence"/>
</dbReference>
<dbReference type="InterPro" id="IPR008927">
    <property type="entry name" value="6-PGluconate_DH-like_C_sf"/>
</dbReference>
<keyword evidence="2 6" id="KW-0641">Proline biosynthesis</keyword>
<evidence type="ECO:0000259" key="10">
    <source>
        <dbReference type="Pfam" id="PF03807"/>
    </source>
</evidence>
<evidence type="ECO:0000256" key="8">
    <source>
        <dbReference type="PIRSR" id="PIRSR000193-1"/>
    </source>
</evidence>
<evidence type="ECO:0000259" key="11">
    <source>
        <dbReference type="Pfam" id="PF14748"/>
    </source>
</evidence>
<sequence length="263" mass="28808">MDYKIGFIGAGKMVAHIVNGLLNQPGMKERIVVVGRSMDKLEQFNIGKDIEISTDFERLLSCNVIVGGVSTQATVRVFRKLNETMKNKETIFMSIAAGVSLNDIESVFPERKVVRCMPNIAVSSNAGVMVMSANSQTDLGDQRYIDDIFESMGVVEWVDEDLMKYVPALTGSSPSYAFLMIEAMADKAVSVGFDRKQSYRLAAQVLEGAGKMLLDTGEHPAVLKDQITTSGGSTIQGVMKLEQEGFRNNVMQAMQSVNDANEK</sequence>
<dbReference type="RefSeq" id="WP_046789099.1">
    <property type="nucleotide sequence ID" value="NZ_CP011366.1"/>
</dbReference>
<dbReference type="Gene3D" id="3.40.50.720">
    <property type="entry name" value="NAD(P)-binding Rossmann-like Domain"/>
    <property type="match status" value="1"/>
</dbReference>
<comment type="similarity">
    <text evidence="1 6 9">Belongs to the pyrroline-5-carboxylate reductase family.</text>
</comment>
<evidence type="ECO:0000256" key="7">
    <source>
        <dbReference type="NCBIfam" id="TIGR00112"/>
    </source>
</evidence>
<protein>
    <recommendedName>
        <fullName evidence="6 7">Pyrroline-5-carboxylate reductase</fullName>
        <shortName evidence="6">P5C reductase</shortName>
        <shortName evidence="6">P5CR</shortName>
        <ecNumber evidence="6 7">1.5.1.2</ecNumber>
    </recommendedName>
    <alternativeName>
        <fullName evidence="6">PCA reductase</fullName>
    </alternativeName>
</protein>
<evidence type="ECO:0000256" key="2">
    <source>
        <dbReference type="ARBA" id="ARBA00022650"/>
    </source>
</evidence>
<reference evidence="14" key="2">
    <citation type="submission" date="2015-04" db="EMBL/GenBank/DDBJ databases">
        <title>Complete genome sequence of Salinicoccus halodurans strain H3B36, isolated from the Qaidam basin of China.</title>
        <authorList>
            <person name="Ma Y."/>
            <person name="Jiang K."/>
            <person name="Xue Y."/>
        </authorList>
    </citation>
    <scope>NUCLEOTIDE SEQUENCE [LARGE SCALE GENOMIC DNA]</scope>
    <source>
        <strain evidence="14">H3B36</strain>
    </source>
</reference>
<dbReference type="FunFam" id="1.10.3730.10:FF:000001">
    <property type="entry name" value="Pyrroline-5-carboxylate reductase"/>
    <property type="match status" value="1"/>
</dbReference>
<evidence type="ECO:0000256" key="1">
    <source>
        <dbReference type="ARBA" id="ARBA00005525"/>
    </source>
</evidence>